<name>A0A2N8KVA1_9BURK</name>
<protein>
    <submittedName>
        <fullName evidence="1">Uncharacterized protein</fullName>
    </submittedName>
</protein>
<evidence type="ECO:0000313" key="2">
    <source>
        <dbReference type="Proteomes" id="UP000235916"/>
    </source>
</evidence>
<proteinExistence type="predicted"/>
<dbReference type="EMBL" id="POSP01000003">
    <property type="protein sequence ID" value="PND37398.1"/>
    <property type="molecule type" value="Genomic_DNA"/>
</dbReference>
<sequence length="66" mass="7192">MAFPPAPVQASEVVKLARLVVTGKRLSSAPVVRAPAKQLPKVVVEGQATPEEMRMADLRRAQFRPI</sequence>
<accession>A0A2N8KVA1</accession>
<organism evidence="1 2">
    <name type="scientific">Kinneretia aquatilis</name>
    <dbReference type="NCBI Taxonomy" id="2070761"/>
    <lineage>
        <taxon>Bacteria</taxon>
        <taxon>Pseudomonadati</taxon>
        <taxon>Pseudomonadota</taxon>
        <taxon>Betaproteobacteria</taxon>
        <taxon>Burkholderiales</taxon>
        <taxon>Sphaerotilaceae</taxon>
        <taxon>Roseateles</taxon>
    </lineage>
</organism>
<dbReference type="Proteomes" id="UP000235916">
    <property type="component" value="Unassembled WGS sequence"/>
</dbReference>
<reference evidence="1 2" key="1">
    <citation type="submission" date="2018-01" db="EMBL/GenBank/DDBJ databases">
        <title>Draft genome sequence of Paucibacter aquatile CR182 isolated from freshwater of the Nakdong River.</title>
        <authorList>
            <person name="Choi A."/>
            <person name="Chung E.J."/>
        </authorList>
    </citation>
    <scope>NUCLEOTIDE SEQUENCE [LARGE SCALE GENOMIC DNA]</scope>
    <source>
        <strain evidence="1 2">CR182</strain>
    </source>
</reference>
<comment type="caution">
    <text evidence="1">The sequence shown here is derived from an EMBL/GenBank/DDBJ whole genome shotgun (WGS) entry which is preliminary data.</text>
</comment>
<gene>
    <name evidence="1" type="ORF">C1O66_07555</name>
</gene>
<evidence type="ECO:0000313" key="1">
    <source>
        <dbReference type="EMBL" id="PND37398.1"/>
    </source>
</evidence>
<dbReference type="AlphaFoldDB" id="A0A2N8KVA1"/>
<keyword evidence="2" id="KW-1185">Reference proteome</keyword>